<protein>
    <submittedName>
        <fullName evidence="1">Uncharacterized protein</fullName>
    </submittedName>
</protein>
<comment type="caution">
    <text evidence="1">The sequence shown here is derived from an EMBL/GenBank/DDBJ whole genome shotgun (WGS) entry which is preliminary data.</text>
</comment>
<organism evidence="1 2">
    <name type="scientific">Vitis vinifera</name>
    <name type="common">Grape</name>
    <dbReference type="NCBI Taxonomy" id="29760"/>
    <lineage>
        <taxon>Eukaryota</taxon>
        <taxon>Viridiplantae</taxon>
        <taxon>Streptophyta</taxon>
        <taxon>Embryophyta</taxon>
        <taxon>Tracheophyta</taxon>
        <taxon>Spermatophyta</taxon>
        <taxon>Magnoliopsida</taxon>
        <taxon>eudicotyledons</taxon>
        <taxon>Gunneridae</taxon>
        <taxon>Pentapetalae</taxon>
        <taxon>rosids</taxon>
        <taxon>Vitales</taxon>
        <taxon>Vitaceae</taxon>
        <taxon>Viteae</taxon>
        <taxon>Vitis</taxon>
    </lineage>
</organism>
<reference evidence="1 2" key="1">
    <citation type="journal article" date="2018" name="PLoS Genet.">
        <title>Population sequencing reveals clonal diversity and ancestral inbreeding in the grapevine cultivar Chardonnay.</title>
        <authorList>
            <person name="Roach M.J."/>
            <person name="Johnson D.L."/>
            <person name="Bohlmann J."/>
            <person name="van Vuuren H.J."/>
            <person name="Jones S.J."/>
            <person name="Pretorius I.S."/>
            <person name="Schmidt S.A."/>
            <person name="Borneman A.R."/>
        </authorList>
    </citation>
    <scope>NUCLEOTIDE SEQUENCE [LARGE SCALE GENOMIC DNA]</scope>
    <source>
        <strain evidence="2">cv. Chardonnay</strain>
        <tissue evidence="1">Leaf</tissue>
    </source>
</reference>
<dbReference type="EMBL" id="QGNW01002723">
    <property type="protein sequence ID" value="RVW12024.1"/>
    <property type="molecule type" value="Genomic_DNA"/>
</dbReference>
<evidence type="ECO:0000313" key="1">
    <source>
        <dbReference type="EMBL" id="RVW12024.1"/>
    </source>
</evidence>
<gene>
    <name evidence="1" type="ORF">CK203_087285</name>
</gene>
<name>A0A438BM32_VITVI</name>
<dbReference type="AlphaFoldDB" id="A0A438BM32"/>
<accession>A0A438BM32</accession>
<proteinExistence type="predicted"/>
<dbReference type="Proteomes" id="UP000288805">
    <property type="component" value="Unassembled WGS sequence"/>
</dbReference>
<evidence type="ECO:0000313" key="2">
    <source>
        <dbReference type="Proteomes" id="UP000288805"/>
    </source>
</evidence>
<sequence length="77" mass="8919">MMALPPPRGIITSQKVFPPLKREGRLNQNSILVESVRPLGSYMDHWDARPQHWRRLWEIADSVAGKDVHTFQKLLVC</sequence>